<sequence length="184" mass="20613">MRANSEDLRMDYEITNTLQKGTESDDPEHYQLAWRGRFMPAVGNAKNAQENDRLVLPVKESDRLPEPGFSSSNPASYERRSIKLTAPWMGTFDPALKTGLLILGSPATTHAYVWFNSKGDHKGEGKVYTLEFPRSFYGKVFNDPEANKPLTIKPGESVNFTIILRGVSGAVTEQQFLKSLEKSK</sequence>
<dbReference type="EMBL" id="VSSQ01081982">
    <property type="protein sequence ID" value="MPN30744.1"/>
    <property type="molecule type" value="Genomic_DNA"/>
</dbReference>
<protein>
    <submittedName>
        <fullName evidence="1">Uncharacterized protein</fullName>
    </submittedName>
</protein>
<gene>
    <name evidence="1" type="ORF">SDC9_178215</name>
</gene>
<evidence type="ECO:0000313" key="1">
    <source>
        <dbReference type="EMBL" id="MPN30744.1"/>
    </source>
</evidence>
<accession>A0A645H360</accession>
<reference evidence="1" key="1">
    <citation type="submission" date="2019-08" db="EMBL/GenBank/DDBJ databases">
        <authorList>
            <person name="Kucharzyk K."/>
            <person name="Murdoch R.W."/>
            <person name="Higgins S."/>
            <person name="Loffler F."/>
        </authorList>
    </citation>
    <scope>NUCLEOTIDE SEQUENCE</scope>
</reference>
<organism evidence="1">
    <name type="scientific">bioreactor metagenome</name>
    <dbReference type="NCBI Taxonomy" id="1076179"/>
    <lineage>
        <taxon>unclassified sequences</taxon>
        <taxon>metagenomes</taxon>
        <taxon>ecological metagenomes</taxon>
    </lineage>
</organism>
<comment type="caution">
    <text evidence="1">The sequence shown here is derived from an EMBL/GenBank/DDBJ whole genome shotgun (WGS) entry which is preliminary data.</text>
</comment>
<name>A0A645H360_9ZZZZ</name>
<dbReference type="AlphaFoldDB" id="A0A645H360"/>
<proteinExistence type="predicted"/>